<gene>
    <name evidence="1" type="ORF">NPIL_57621</name>
</gene>
<proteinExistence type="predicted"/>
<dbReference type="AlphaFoldDB" id="A0A8X6IGV0"/>
<sequence>MDNSDLLHHVWARIIPDHLIELNFLSKCLEEGKNRMFLLEVLLDLLEDLPSGLRLFIMSIINSRRSTIELQLILVRGITISESYFFKPMDRAQRFCILITTVAQSVVS</sequence>
<comment type="caution">
    <text evidence="1">The sequence shown here is derived from an EMBL/GenBank/DDBJ whole genome shotgun (WGS) entry which is preliminary data.</text>
</comment>
<protein>
    <submittedName>
        <fullName evidence="1">Uncharacterized protein</fullName>
    </submittedName>
</protein>
<dbReference type="Proteomes" id="UP000887013">
    <property type="component" value="Unassembled WGS sequence"/>
</dbReference>
<evidence type="ECO:0000313" key="2">
    <source>
        <dbReference type="Proteomes" id="UP000887013"/>
    </source>
</evidence>
<accession>A0A8X6IGV0</accession>
<evidence type="ECO:0000313" key="1">
    <source>
        <dbReference type="EMBL" id="GFS44494.1"/>
    </source>
</evidence>
<reference evidence="1" key="1">
    <citation type="submission" date="2020-08" db="EMBL/GenBank/DDBJ databases">
        <title>Multicomponent nature underlies the extraordinary mechanical properties of spider dragline silk.</title>
        <authorList>
            <person name="Kono N."/>
            <person name="Nakamura H."/>
            <person name="Mori M."/>
            <person name="Yoshida Y."/>
            <person name="Ohtoshi R."/>
            <person name="Malay A.D."/>
            <person name="Moran D.A.P."/>
            <person name="Tomita M."/>
            <person name="Numata K."/>
            <person name="Arakawa K."/>
        </authorList>
    </citation>
    <scope>NUCLEOTIDE SEQUENCE</scope>
</reference>
<organism evidence="1 2">
    <name type="scientific">Nephila pilipes</name>
    <name type="common">Giant wood spider</name>
    <name type="synonym">Nephila maculata</name>
    <dbReference type="NCBI Taxonomy" id="299642"/>
    <lineage>
        <taxon>Eukaryota</taxon>
        <taxon>Metazoa</taxon>
        <taxon>Ecdysozoa</taxon>
        <taxon>Arthropoda</taxon>
        <taxon>Chelicerata</taxon>
        <taxon>Arachnida</taxon>
        <taxon>Araneae</taxon>
        <taxon>Araneomorphae</taxon>
        <taxon>Entelegynae</taxon>
        <taxon>Araneoidea</taxon>
        <taxon>Nephilidae</taxon>
        <taxon>Nephila</taxon>
    </lineage>
</organism>
<name>A0A8X6IGV0_NEPPI</name>
<keyword evidence="2" id="KW-1185">Reference proteome</keyword>
<dbReference type="EMBL" id="BMAW01044428">
    <property type="protein sequence ID" value="GFS44494.1"/>
    <property type="molecule type" value="Genomic_DNA"/>
</dbReference>